<sequence length="277" mass="32617">MSWALKLERSKDFLYVMGLLRFIAAGSERSDRVLKLTSQAIQLNILDYTAWEVRREVLLALTDSNGVLGHSELEFVATCANRDSKNYQLWHHRRFVVQHLLNDPSKELAWVDGILQDVDAKNYHAWSHRQWVVLEWDLYDGELEWTTGMLERDLRNNSAWNHRYLVASRESLEHYITFAESEIKFALDMIDRVPSNESAWNYLLAIVRATRSWVLARERVERLAREPFNCRFAKVYLMWCWSMTDGDNSHLIQQAAASLSEQDTIRAEFWKTFRGPM</sequence>
<evidence type="ECO:0000256" key="13">
    <source>
        <dbReference type="ARBA" id="ARBA00043219"/>
    </source>
</evidence>
<dbReference type="PANTHER" id="PTHR11129">
    <property type="entry name" value="PROTEIN FARNESYLTRANSFERASE ALPHA SUBUNIT/RAB GERANYLGERANYL TRANSFERASE ALPHA SUBUNIT"/>
    <property type="match status" value="1"/>
</dbReference>
<evidence type="ECO:0000256" key="5">
    <source>
        <dbReference type="ARBA" id="ARBA00022602"/>
    </source>
</evidence>
<keyword evidence="7" id="KW-0677">Repeat</keyword>
<evidence type="ECO:0000256" key="7">
    <source>
        <dbReference type="ARBA" id="ARBA00022737"/>
    </source>
</evidence>
<dbReference type="EC" id="2.5.1.59" evidence="3"/>
<reference evidence="14" key="1">
    <citation type="submission" date="2021-01" db="EMBL/GenBank/DDBJ databases">
        <authorList>
            <person name="Corre E."/>
            <person name="Pelletier E."/>
            <person name="Niang G."/>
            <person name="Scheremetjew M."/>
            <person name="Finn R."/>
            <person name="Kale V."/>
            <person name="Holt S."/>
            <person name="Cochrane G."/>
            <person name="Meng A."/>
            <person name="Brown T."/>
            <person name="Cohen L."/>
        </authorList>
    </citation>
    <scope>NUCLEOTIDE SEQUENCE</scope>
    <source>
        <strain evidence="14">SAG 36.94</strain>
    </source>
</reference>
<dbReference type="AlphaFoldDB" id="A0A7S1T5G2"/>
<dbReference type="PROSITE" id="PS51147">
    <property type="entry name" value="PFTA"/>
    <property type="match status" value="5"/>
</dbReference>
<evidence type="ECO:0000256" key="3">
    <source>
        <dbReference type="ARBA" id="ARBA00012700"/>
    </source>
</evidence>
<dbReference type="SUPFAM" id="SSF48439">
    <property type="entry name" value="Protein prenylyltransferase"/>
    <property type="match status" value="1"/>
</dbReference>
<name>A0A7S1T5G2_9RHOD</name>
<evidence type="ECO:0000313" key="14">
    <source>
        <dbReference type="EMBL" id="CAD9220999.1"/>
    </source>
</evidence>
<evidence type="ECO:0000256" key="8">
    <source>
        <dbReference type="ARBA" id="ARBA00022842"/>
    </source>
</evidence>
<dbReference type="GO" id="GO:0005965">
    <property type="term" value="C:protein farnesyltransferase complex"/>
    <property type="evidence" value="ECO:0007669"/>
    <property type="project" value="TreeGrafter"/>
</dbReference>
<gene>
    <name evidence="14" type="ORF">CCAE0312_LOCUS218</name>
</gene>
<comment type="cofactor">
    <cofactor evidence="1">
        <name>Mg(2+)</name>
        <dbReference type="ChEBI" id="CHEBI:18420"/>
    </cofactor>
</comment>
<evidence type="ECO:0000256" key="1">
    <source>
        <dbReference type="ARBA" id="ARBA00001946"/>
    </source>
</evidence>
<dbReference type="Pfam" id="PF01239">
    <property type="entry name" value="PPTA"/>
    <property type="match status" value="4"/>
</dbReference>
<evidence type="ECO:0000256" key="12">
    <source>
        <dbReference type="ARBA" id="ARBA00043086"/>
    </source>
</evidence>
<dbReference type="PANTHER" id="PTHR11129:SF1">
    <property type="entry name" value="PROTEIN FARNESYLTRANSFERASE_GERANYLGERANYLTRANSFERASE TYPE-1 SUBUNIT ALPHA"/>
    <property type="match status" value="1"/>
</dbReference>
<proteinExistence type="inferred from homology"/>
<dbReference type="GO" id="GO:0004662">
    <property type="term" value="F:CAAX-protein geranylgeranyltransferase activity"/>
    <property type="evidence" value="ECO:0007669"/>
    <property type="project" value="UniProtKB-EC"/>
</dbReference>
<keyword evidence="6" id="KW-0808">Transferase</keyword>
<dbReference type="EC" id="2.5.1.58" evidence="4"/>
<dbReference type="GO" id="GO:0005953">
    <property type="term" value="C:CAAX-protein geranylgeranyltransferase complex"/>
    <property type="evidence" value="ECO:0007669"/>
    <property type="project" value="TreeGrafter"/>
</dbReference>
<accession>A0A7S1T5G2</accession>
<evidence type="ECO:0000256" key="11">
    <source>
        <dbReference type="ARBA" id="ARBA00042436"/>
    </source>
</evidence>
<keyword evidence="5" id="KW-0637">Prenyltransferase</keyword>
<comment type="similarity">
    <text evidence="2">Belongs to the protein prenyltransferase subunit alpha family.</text>
</comment>
<evidence type="ECO:0000256" key="10">
    <source>
        <dbReference type="ARBA" id="ARBA00041392"/>
    </source>
</evidence>
<evidence type="ECO:0000256" key="9">
    <source>
        <dbReference type="ARBA" id="ARBA00040965"/>
    </source>
</evidence>
<evidence type="ECO:0000256" key="6">
    <source>
        <dbReference type="ARBA" id="ARBA00022679"/>
    </source>
</evidence>
<dbReference type="EMBL" id="HBGH01000424">
    <property type="protein sequence ID" value="CAD9220999.1"/>
    <property type="molecule type" value="Transcribed_RNA"/>
</dbReference>
<keyword evidence="8" id="KW-0460">Magnesium</keyword>
<organism evidence="14">
    <name type="scientific">Compsopogon caeruleus</name>
    <dbReference type="NCBI Taxonomy" id="31354"/>
    <lineage>
        <taxon>Eukaryota</taxon>
        <taxon>Rhodophyta</taxon>
        <taxon>Compsopogonophyceae</taxon>
        <taxon>Compsopogonales</taxon>
        <taxon>Compsopogonaceae</taxon>
        <taxon>Compsopogon</taxon>
    </lineage>
</organism>
<dbReference type="InterPro" id="IPR002088">
    <property type="entry name" value="Prenyl_trans_a"/>
</dbReference>
<protein>
    <recommendedName>
        <fullName evidence="9">Protein farnesyltransferase/geranylgeranyltransferase type-1 subunit alpha</fullName>
        <ecNumber evidence="4">2.5.1.58</ecNumber>
        <ecNumber evidence="3">2.5.1.59</ecNumber>
    </recommendedName>
    <alternativeName>
        <fullName evidence="12">CAAX farnesyltransferase subunit alpha</fullName>
    </alternativeName>
    <alternativeName>
        <fullName evidence="11">FTase-alpha</fullName>
    </alternativeName>
    <alternativeName>
        <fullName evidence="10">Ras proteins prenyltransferase subunit alpha</fullName>
    </alternativeName>
    <alternativeName>
        <fullName evidence="13">Type I protein geranyl-geranyltransferase subunit alpha</fullName>
    </alternativeName>
</protein>
<evidence type="ECO:0000256" key="2">
    <source>
        <dbReference type="ARBA" id="ARBA00006734"/>
    </source>
</evidence>
<dbReference type="GO" id="GO:0004660">
    <property type="term" value="F:protein farnesyltransferase activity"/>
    <property type="evidence" value="ECO:0007669"/>
    <property type="project" value="UniProtKB-EC"/>
</dbReference>
<dbReference type="Gene3D" id="1.25.40.120">
    <property type="entry name" value="Protein prenylyltransferase"/>
    <property type="match status" value="1"/>
</dbReference>
<evidence type="ECO:0000256" key="4">
    <source>
        <dbReference type="ARBA" id="ARBA00012702"/>
    </source>
</evidence>